<name>A0A1M6WVK7_SELRU</name>
<accession>A0A1M6WVK7</accession>
<protein>
    <submittedName>
        <fullName evidence="1">Uncharacterized protein</fullName>
    </submittedName>
</protein>
<sequence length="42" mass="4817">MSDNQQRIPKFEALHMDIVSANESAFVSQKHRKYGSKLPINT</sequence>
<dbReference type="Proteomes" id="UP000184263">
    <property type="component" value="Unassembled WGS sequence"/>
</dbReference>
<evidence type="ECO:0000313" key="1">
    <source>
        <dbReference type="EMBL" id="SHK97802.1"/>
    </source>
</evidence>
<proteinExistence type="predicted"/>
<reference evidence="1 2" key="1">
    <citation type="submission" date="2016-11" db="EMBL/GenBank/DDBJ databases">
        <authorList>
            <person name="Jaros S."/>
            <person name="Januszkiewicz K."/>
            <person name="Wedrychowicz H."/>
        </authorList>
    </citation>
    <scope>NUCLEOTIDE SEQUENCE [LARGE SCALE GENOMIC DNA]</scope>
    <source>
        <strain evidence="1 2">HD4</strain>
    </source>
</reference>
<evidence type="ECO:0000313" key="2">
    <source>
        <dbReference type="Proteomes" id="UP000184263"/>
    </source>
</evidence>
<dbReference type="EMBL" id="FRBC01000028">
    <property type="protein sequence ID" value="SHK97802.1"/>
    <property type="molecule type" value="Genomic_DNA"/>
</dbReference>
<dbReference type="AlphaFoldDB" id="A0A1M6WVK7"/>
<organism evidence="1 2">
    <name type="scientific">Selenomonas ruminantium</name>
    <dbReference type="NCBI Taxonomy" id="971"/>
    <lineage>
        <taxon>Bacteria</taxon>
        <taxon>Bacillati</taxon>
        <taxon>Bacillota</taxon>
        <taxon>Negativicutes</taxon>
        <taxon>Selenomonadales</taxon>
        <taxon>Selenomonadaceae</taxon>
        <taxon>Selenomonas</taxon>
    </lineage>
</organism>
<dbReference type="RefSeq" id="WP_256625941.1">
    <property type="nucleotide sequence ID" value="NZ_FRBC01000028.1"/>
</dbReference>
<gene>
    <name evidence="1" type="ORF">SAMN05216582_12848</name>
</gene>